<evidence type="ECO:0000313" key="2">
    <source>
        <dbReference type="Proteomes" id="UP001143486"/>
    </source>
</evidence>
<dbReference type="PANTHER" id="PTHR46656:SF3">
    <property type="entry name" value="PUTATIVE-RELATED"/>
    <property type="match status" value="1"/>
</dbReference>
<reference evidence="1" key="2">
    <citation type="submission" date="2023-01" db="EMBL/GenBank/DDBJ databases">
        <authorList>
            <person name="Sun Q."/>
            <person name="Evtushenko L."/>
        </authorList>
    </citation>
    <scope>NUCLEOTIDE SEQUENCE</scope>
    <source>
        <strain evidence="1">VKM B-1513</strain>
    </source>
</reference>
<dbReference type="Gene3D" id="3.40.50.2000">
    <property type="entry name" value="Glycogen Phosphorylase B"/>
    <property type="match status" value="1"/>
</dbReference>
<keyword evidence="2" id="KW-1185">Reference proteome</keyword>
<comment type="caution">
    <text evidence="1">The sequence shown here is derived from an EMBL/GenBank/DDBJ whole genome shotgun (WGS) entry which is preliminary data.</text>
</comment>
<dbReference type="RefSeq" id="WP_271187051.1">
    <property type="nucleotide sequence ID" value="NZ_BSFE01000005.1"/>
</dbReference>
<dbReference type="EMBL" id="BSFE01000005">
    <property type="protein sequence ID" value="GLK52689.1"/>
    <property type="molecule type" value="Genomic_DNA"/>
</dbReference>
<protein>
    <submittedName>
        <fullName evidence="1">Glycosyl transferase</fullName>
    </submittedName>
</protein>
<keyword evidence="1" id="KW-0808">Transferase</keyword>
<dbReference type="GO" id="GO:0016740">
    <property type="term" value="F:transferase activity"/>
    <property type="evidence" value="ECO:0007669"/>
    <property type="project" value="UniProtKB-KW"/>
</dbReference>
<accession>A0A9W6IP07</accession>
<name>A0A9W6IP07_9PROT</name>
<evidence type="ECO:0000313" key="1">
    <source>
        <dbReference type="EMBL" id="GLK52689.1"/>
    </source>
</evidence>
<reference evidence="1" key="1">
    <citation type="journal article" date="2014" name="Int. J. Syst. Evol. Microbiol.">
        <title>Complete genome sequence of Corynebacterium casei LMG S-19264T (=DSM 44701T), isolated from a smear-ripened cheese.</title>
        <authorList>
            <consortium name="US DOE Joint Genome Institute (JGI-PGF)"/>
            <person name="Walter F."/>
            <person name="Albersmeier A."/>
            <person name="Kalinowski J."/>
            <person name="Ruckert C."/>
        </authorList>
    </citation>
    <scope>NUCLEOTIDE SEQUENCE</scope>
    <source>
        <strain evidence="1">VKM B-1513</strain>
    </source>
</reference>
<organism evidence="1 2">
    <name type="scientific">Maricaulis virginensis</name>
    <dbReference type="NCBI Taxonomy" id="144022"/>
    <lineage>
        <taxon>Bacteria</taxon>
        <taxon>Pseudomonadati</taxon>
        <taxon>Pseudomonadota</taxon>
        <taxon>Alphaproteobacteria</taxon>
        <taxon>Maricaulales</taxon>
        <taxon>Maricaulaceae</taxon>
        <taxon>Maricaulis</taxon>
    </lineage>
</organism>
<dbReference type="PANTHER" id="PTHR46656">
    <property type="entry name" value="PUTATIVE-RELATED"/>
    <property type="match status" value="1"/>
</dbReference>
<sequence>MSLKSAAYRAALKTYTHVGTRFTPRRQPYMPGMPVRVEGFHGEILGIGETARQFTGALMQAGHDARPWTIDPRLRPAGPAAADRTAAALRVSHLNPDQLLEFSMRIASPGERRMPHAGYWVWELGSAPDHWRRAARLVDAVWTPSRFSADAITRVLPDDRMAEVLPPPIFAAGPVEAPAGLPGRAEAVRVLALCDLRSSAARKNPLGALAAFEAASASAARPAHLVLKVTGSAQCPGEMARLAARVGDRPDVTLFVKDLTDAQMLGLIEACPIALSLHRSEGFGLLAAHAAYRGKAVIATNWSAPTEFLAADGAGLVNYRLVPVEDAQGIYPEGQSWAEPDIDHAADWLVRLIDTPELRSHMGDLARRHAHACLGPAAWQARLASRLDGLAPSVPTR</sequence>
<gene>
    <name evidence="1" type="ORF">GCM10017621_21970</name>
</gene>
<dbReference type="SUPFAM" id="SSF53756">
    <property type="entry name" value="UDP-Glycosyltransferase/glycogen phosphorylase"/>
    <property type="match status" value="1"/>
</dbReference>
<proteinExistence type="predicted"/>
<dbReference type="Proteomes" id="UP001143486">
    <property type="component" value="Unassembled WGS sequence"/>
</dbReference>
<dbReference type="AlphaFoldDB" id="A0A9W6IP07"/>